<sequence>MSTTETTEATNDKKSNQYYLEKSPIGRAVAHLSIPMMLGMSVGTVYNVINAYFIGLLHNTSMLSAITLGLPIFTVLMAAGNVFGVGAGTFITRLVGGGTPEKGKKIAGYAFYGSLIAGLLIALISFLFIVPLVNGLGADASTHDYTKIYAMTLIGGGFVIVMNFTLEQLVRSEGASRQSMYGIFISTGLSLILDPLLILGLDMHVMGAALAMILANAGSALYYVYFLQKKSDHLRGFMSHFRLSIRDQLEVYKIGVSELFQSAFMIVTTLLFNHYMIEYGSQVLAGAGIGLRIVQIPEFLAMGLFIGMIPFFAFNYAGSNIARFKAGFKAAAGIIGGVAAVFVGLVYLLREPVLRLFSADPAVLEVGSYILGAMLISALFNGFTGLFLTLFQASGQGTPTMIMSITQGVLYIPTIIILHASFGLHGVIWSMTVTELITCLLGLILFIPFSRKLNARQVEPEVLPA</sequence>
<comment type="caution">
    <text evidence="1">The sequence shown here is derived from an EMBL/GenBank/DDBJ whole genome shotgun (WGS) entry which is preliminary data.</text>
</comment>
<evidence type="ECO:0000313" key="2">
    <source>
        <dbReference type="Proteomes" id="UP001380953"/>
    </source>
</evidence>
<protein>
    <submittedName>
        <fullName evidence="1">MATE family efflux transporter</fullName>
    </submittedName>
</protein>
<name>A0ACC6PHI5_9BACL</name>
<gene>
    <name evidence="1" type="ORF">WKI47_18645</name>
</gene>
<dbReference type="Proteomes" id="UP001380953">
    <property type="component" value="Unassembled WGS sequence"/>
</dbReference>
<reference evidence="1" key="1">
    <citation type="submission" date="2024-03" db="EMBL/GenBank/DDBJ databases">
        <title>Whole genome sequecning of epiphytes from Marcgravia umbellata leaves.</title>
        <authorList>
            <person name="Kumar G."/>
            <person name="Savka M.A."/>
        </authorList>
    </citation>
    <scope>NUCLEOTIDE SEQUENCE</scope>
    <source>
        <strain evidence="1">RIT_BL5</strain>
    </source>
</reference>
<dbReference type="EMBL" id="JBBKAR010000046">
    <property type="protein sequence ID" value="MEJ8305934.1"/>
    <property type="molecule type" value="Genomic_DNA"/>
</dbReference>
<evidence type="ECO:0000313" key="1">
    <source>
        <dbReference type="EMBL" id="MEJ8305934.1"/>
    </source>
</evidence>
<keyword evidence="2" id="KW-1185">Reference proteome</keyword>
<accession>A0ACC6PHI5</accession>
<proteinExistence type="predicted"/>
<organism evidence="1 2">
    <name type="scientific">Saccharibacillus sacchari</name>
    <dbReference type="NCBI Taxonomy" id="456493"/>
    <lineage>
        <taxon>Bacteria</taxon>
        <taxon>Bacillati</taxon>
        <taxon>Bacillota</taxon>
        <taxon>Bacilli</taxon>
        <taxon>Bacillales</taxon>
        <taxon>Paenibacillaceae</taxon>
        <taxon>Saccharibacillus</taxon>
    </lineage>
</organism>